<dbReference type="Pfam" id="PF01556">
    <property type="entry name" value="DnaJ_C"/>
    <property type="match status" value="1"/>
</dbReference>
<gene>
    <name evidence="4" type="ORF">PCASD_15159</name>
</gene>
<evidence type="ECO:0000259" key="3">
    <source>
        <dbReference type="Pfam" id="PF01556"/>
    </source>
</evidence>
<dbReference type="Gene3D" id="2.60.260.20">
    <property type="entry name" value="Urease metallochaperone UreE, N-terminal domain"/>
    <property type="match status" value="2"/>
</dbReference>
<dbReference type="SUPFAM" id="SSF49493">
    <property type="entry name" value="HSP40/DnaJ peptide-binding domain"/>
    <property type="match status" value="2"/>
</dbReference>
<dbReference type="Proteomes" id="UP000235392">
    <property type="component" value="Unassembled WGS sequence"/>
</dbReference>
<dbReference type="InterPro" id="IPR008971">
    <property type="entry name" value="HSP40/DnaJ_pept-bd"/>
</dbReference>
<feature type="compositionally biased region" description="Basic and acidic residues" evidence="2">
    <location>
        <begin position="74"/>
        <end position="90"/>
    </location>
</feature>
<comment type="caution">
    <text evidence="4">The sequence shown here is derived from an EMBL/GenBank/DDBJ whole genome shotgun (WGS) entry which is preliminary data.</text>
</comment>
<accession>A0A2N5U9M5</accession>
<evidence type="ECO:0000256" key="2">
    <source>
        <dbReference type="SAM" id="MobiDB-lite"/>
    </source>
</evidence>
<dbReference type="AlphaFoldDB" id="A0A2N5U9M5"/>
<dbReference type="PANTHER" id="PTHR24078">
    <property type="entry name" value="DNAJ HOMOLOG SUBFAMILY C MEMBER"/>
    <property type="match status" value="1"/>
</dbReference>
<proteinExistence type="predicted"/>
<dbReference type="GO" id="GO:0051082">
    <property type="term" value="F:unfolded protein binding"/>
    <property type="evidence" value="ECO:0007669"/>
    <property type="project" value="InterPro"/>
</dbReference>
<reference evidence="4 5" key="1">
    <citation type="submission" date="2017-11" db="EMBL/GenBank/DDBJ databases">
        <title>De novo assembly and phasing of dikaryotic genomes from two isolates of Puccinia coronata f. sp. avenae, the causal agent of oat crown rust.</title>
        <authorList>
            <person name="Miller M.E."/>
            <person name="Zhang Y."/>
            <person name="Omidvar V."/>
            <person name="Sperschneider J."/>
            <person name="Schwessinger B."/>
            <person name="Raley C."/>
            <person name="Palmer J.M."/>
            <person name="Garnica D."/>
            <person name="Upadhyaya N."/>
            <person name="Rathjen J."/>
            <person name="Taylor J.M."/>
            <person name="Park R.F."/>
            <person name="Dodds P.N."/>
            <person name="Hirsch C.D."/>
            <person name="Kianian S.F."/>
            <person name="Figueroa M."/>
        </authorList>
    </citation>
    <scope>NUCLEOTIDE SEQUENCE [LARGE SCALE GENOMIC DNA]</scope>
    <source>
        <strain evidence="4">12SD80</strain>
    </source>
</reference>
<organism evidence="4 5">
    <name type="scientific">Puccinia coronata f. sp. avenae</name>
    <dbReference type="NCBI Taxonomy" id="200324"/>
    <lineage>
        <taxon>Eukaryota</taxon>
        <taxon>Fungi</taxon>
        <taxon>Dikarya</taxon>
        <taxon>Basidiomycota</taxon>
        <taxon>Pucciniomycotina</taxon>
        <taxon>Pucciniomycetes</taxon>
        <taxon>Pucciniales</taxon>
        <taxon>Pucciniaceae</taxon>
        <taxon>Puccinia</taxon>
    </lineage>
</organism>
<feature type="compositionally biased region" description="Basic and acidic residues" evidence="2">
    <location>
        <begin position="1"/>
        <end position="26"/>
    </location>
</feature>
<feature type="domain" description="Chaperone DnaJ C-terminal" evidence="3">
    <location>
        <begin position="104"/>
        <end position="270"/>
    </location>
</feature>
<dbReference type="GO" id="GO:0006457">
    <property type="term" value="P:protein folding"/>
    <property type="evidence" value="ECO:0007669"/>
    <property type="project" value="InterPro"/>
</dbReference>
<sequence>MSGKGDSKGDDRPSHKETKERFEKLFGKTRSGEGAGERAGLGSKKEVRFDDMVDGHGGIHVDLGGTNGRPGGSGDRRTAGADHDSRDEPARSSPRPPPQDTVKTLTLSLEELFLGGPKQLTLTRTLRNGRPEVVTRNLDVKAGWKAGTKIRYEGLGDEDQYGRAGGLVLVVAEAPHERFKREGDDLVYTHVVPLREALAGPEPAQDVARGLVHLDGRPVVFSLPFIHPAGGPPISPGLHILVPHLGMPITRKLASRPSGDLRIIIAVRFPAWLDPSQILAARQL</sequence>
<dbReference type="InterPro" id="IPR002939">
    <property type="entry name" value="DnaJ_C"/>
</dbReference>
<dbReference type="GO" id="GO:0051087">
    <property type="term" value="F:protein-folding chaperone binding"/>
    <property type="evidence" value="ECO:0007669"/>
    <property type="project" value="TreeGrafter"/>
</dbReference>
<evidence type="ECO:0000313" key="5">
    <source>
        <dbReference type="Proteomes" id="UP000235392"/>
    </source>
</evidence>
<dbReference type="EMBL" id="PGCI01000197">
    <property type="protein sequence ID" value="PLW34445.1"/>
    <property type="molecule type" value="Genomic_DNA"/>
</dbReference>
<protein>
    <recommendedName>
        <fullName evidence="3">Chaperone DnaJ C-terminal domain-containing protein</fullName>
    </recommendedName>
</protein>
<dbReference type="GO" id="GO:0005829">
    <property type="term" value="C:cytosol"/>
    <property type="evidence" value="ECO:0007669"/>
    <property type="project" value="TreeGrafter"/>
</dbReference>
<dbReference type="InterPro" id="IPR051339">
    <property type="entry name" value="DnaJ_subfamily_B"/>
</dbReference>
<evidence type="ECO:0000313" key="4">
    <source>
        <dbReference type="EMBL" id="PLW34445.1"/>
    </source>
</evidence>
<name>A0A2N5U9M5_9BASI</name>
<feature type="compositionally biased region" description="Basic and acidic residues" evidence="2">
    <location>
        <begin position="43"/>
        <end position="59"/>
    </location>
</feature>
<feature type="region of interest" description="Disordered" evidence="2">
    <location>
        <begin position="1"/>
        <end position="101"/>
    </location>
</feature>
<keyword evidence="1" id="KW-0143">Chaperone</keyword>
<dbReference type="GO" id="GO:0006413">
    <property type="term" value="P:translational initiation"/>
    <property type="evidence" value="ECO:0007669"/>
    <property type="project" value="TreeGrafter"/>
</dbReference>
<dbReference type="PANTHER" id="PTHR24078:SF553">
    <property type="entry name" value="DNAJ HOMOLOG SUBFAMILY B MEMBER 5"/>
    <property type="match status" value="1"/>
</dbReference>
<dbReference type="CDD" id="cd10747">
    <property type="entry name" value="DnaJ_C"/>
    <property type="match status" value="1"/>
</dbReference>
<evidence type="ECO:0000256" key="1">
    <source>
        <dbReference type="ARBA" id="ARBA00023186"/>
    </source>
</evidence>